<dbReference type="NCBIfam" id="TIGR00312">
    <property type="entry name" value="cbiD"/>
    <property type="match status" value="1"/>
</dbReference>
<keyword evidence="3 5" id="KW-0808">Transferase</keyword>
<comment type="function">
    <text evidence="5">Catalyzes the methylation of C-1 in cobalt-precorrin-5B to form cobalt-precorrin-6A.</text>
</comment>
<evidence type="ECO:0000256" key="2">
    <source>
        <dbReference type="ARBA" id="ARBA00022603"/>
    </source>
</evidence>
<dbReference type="NCBIfam" id="NF000849">
    <property type="entry name" value="PRK00075.1-1"/>
    <property type="match status" value="1"/>
</dbReference>
<evidence type="ECO:0000256" key="1">
    <source>
        <dbReference type="ARBA" id="ARBA00022573"/>
    </source>
</evidence>
<accession>A0A9X0WIY7</accession>
<comment type="similarity">
    <text evidence="5">Belongs to the CbiD family.</text>
</comment>
<keyword evidence="2 5" id="KW-0489">Methyltransferase</keyword>
<feature type="region of interest" description="Disordered" evidence="6">
    <location>
        <begin position="1"/>
        <end position="28"/>
    </location>
</feature>
<dbReference type="EMBL" id="NRSD01000013">
    <property type="protein sequence ID" value="MBK1645597.1"/>
    <property type="molecule type" value="Genomic_DNA"/>
</dbReference>
<proteinExistence type="inferred from homology"/>
<dbReference type="Pfam" id="PF01888">
    <property type="entry name" value="CbiD"/>
    <property type="match status" value="1"/>
</dbReference>
<comment type="pathway">
    <text evidence="5">Cofactor biosynthesis; adenosylcobalamin biosynthesis; cob(II)yrinate a,c-diamide from sirohydrochlorin (anaerobic route): step 6/10.</text>
</comment>
<dbReference type="GO" id="GO:0008168">
    <property type="term" value="F:methyltransferase activity"/>
    <property type="evidence" value="ECO:0007669"/>
    <property type="project" value="UniProtKB-UniRule"/>
</dbReference>
<keyword evidence="8" id="KW-1185">Reference proteome</keyword>
<keyword evidence="1 5" id="KW-0169">Cobalamin biosynthesis</keyword>
<evidence type="ECO:0000256" key="6">
    <source>
        <dbReference type="SAM" id="MobiDB-lite"/>
    </source>
</evidence>
<dbReference type="EC" id="2.1.1.195" evidence="5"/>
<dbReference type="HAMAP" id="MF_00787">
    <property type="entry name" value="CbiD"/>
    <property type="match status" value="1"/>
</dbReference>
<dbReference type="InterPro" id="IPR036074">
    <property type="entry name" value="CbiD_sf"/>
</dbReference>
<evidence type="ECO:0000256" key="5">
    <source>
        <dbReference type="HAMAP-Rule" id="MF_00787"/>
    </source>
</evidence>
<evidence type="ECO:0000256" key="3">
    <source>
        <dbReference type="ARBA" id="ARBA00022679"/>
    </source>
</evidence>
<gene>
    <name evidence="5" type="primary">cbiD</name>
    <name evidence="7" type="ORF">CKO25_13270</name>
</gene>
<evidence type="ECO:0000313" key="7">
    <source>
        <dbReference type="EMBL" id="MBK1645597.1"/>
    </source>
</evidence>
<reference evidence="7 8" key="1">
    <citation type="journal article" date="2020" name="Microorganisms">
        <title>Osmotic Adaptation and Compatible Solute Biosynthesis of Phototrophic Bacteria as Revealed from Genome Analyses.</title>
        <authorList>
            <person name="Imhoff J.F."/>
            <person name="Rahn T."/>
            <person name="Kunzel S."/>
            <person name="Keller A."/>
            <person name="Neulinger S.C."/>
        </authorList>
    </citation>
    <scope>NUCLEOTIDE SEQUENCE [LARGE SCALE GENOMIC DNA]</scope>
    <source>
        <strain evidence="7 8">DSM 21303</strain>
    </source>
</reference>
<dbReference type="InterPro" id="IPR002748">
    <property type="entry name" value="CbiD"/>
</dbReference>
<dbReference type="PANTHER" id="PTHR35863">
    <property type="entry name" value="COBALT-PRECORRIN-5B C(1)-METHYLTRANSFERASE"/>
    <property type="match status" value="1"/>
</dbReference>
<protein>
    <recommendedName>
        <fullName evidence="5">Cobalt-precorrin-5B C(1)-methyltransferase</fullName>
        <ecNumber evidence="5">2.1.1.195</ecNumber>
    </recommendedName>
    <alternativeName>
        <fullName evidence="5">Cobalt-precorrin-6A synthase</fullName>
    </alternativeName>
</protein>
<dbReference type="GO" id="GO:0019251">
    <property type="term" value="P:anaerobic cobalamin biosynthetic process"/>
    <property type="evidence" value="ECO:0007669"/>
    <property type="project" value="UniProtKB-UniRule"/>
</dbReference>
<sequence>MQPPSDLTRANDRAGPRRGKRGQRTGWSTGACAAAAATAAARGLVTGVVPSQIEILLPQGRRPVFSVAAATLNAGVAQAVVVKDAGDDPDVTHGARIAAQVRTAPHAAGMIRLLGGPGIGRVTRPGLGLRVGEAAINPGPHAYITANLRAAAAELLIRAGLDVTLSIADGERLAQRTLNARLGIVGGLSILGTTGVVYPYSTASFKATVRQGVQVALAQGERTLCFSTGRRTERYCMETFPALPEVCFVQMGDFVGTALDAVREAGITQVLVGGMSGKLAKMAQGLRVTHARKAPVDMAHLAELAARCGATPELCRRIAEGATARWVAELTTEAGLSACFHRALVEAAARALAAGLAAGTRLEVIAFAPDGQLLARTERLCD</sequence>
<comment type="caution">
    <text evidence="7">The sequence shown here is derived from an EMBL/GenBank/DDBJ whole genome shotgun (WGS) entry which is preliminary data.</text>
</comment>
<dbReference type="Gene3D" id="3.30.2110.10">
    <property type="entry name" value="CbiD-like"/>
    <property type="match status" value="1"/>
</dbReference>
<evidence type="ECO:0000313" key="8">
    <source>
        <dbReference type="Proteomes" id="UP001138802"/>
    </source>
</evidence>
<dbReference type="Proteomes" id="UP001138802">
    <property type="component" value="Unassembled WGS sequence"/>
</dbReference>
<dbReference type="AlphaFoldDB" id="A0A9X0WIY7"/>
<name>A0A9X0WIY7_9GAMM</name>
<dbReference type="PIRSF" id="PIRSF026782">
    <property type="entry name" value="CbiD"/>
    <property type="match status" value="1"/>
</dbReference>
<evidence type="ECO:0000256" key="4">
    <source>
        <dbReference type="ARBA" id="ARBA00022691"/>
    </source>
</evidence>
<organism evidence="7 8">
    <name type="scientific">Thiocapsa imhoffii</name>
    <dbReference type="NCBI Taxonomy" id="382777"/>
    <lineage>
        <taxon>Bacteria</taxon>
        <taxon>Pseudomonadati</taxon>
        <taxon>Pseudomonadota</taxon>
        <taxon>Gammaproteobacteria</taxon>
        <taxon>Chromatiales</taxon>
        <taxon>Chromatiaceae</taxon>
        <taxon>Thiocapsa</taxon>
    </lineage>
</organism>
<dbReference type="GO" id="GO:0032259">
    <property type="term" value="P:methylation"/>
    <property type="evidence" value="ECO:0007669"/>
    <property type="project" value="UniProtKB-KW"/>
</dbReference>
<dbReference type="RefSeq" id="WP_200388404.1">
    <property type="nucleotide sequence ID" value="NZ_NRSD01000013.1"/>
</dbReference>
<keyword evidence="4 5" id="KW-0949">S-adenosyl-L-methionine</keyword>
<comment type="catalytic activity">
    <reaction evidence="5">
        <text>Co-precorrin-5B + S-adenosyl-L-methionine = Co-precorrin-6A + S-adenosyl-L-homocysteine</text>
        <dbReference type="Rhea" id="RHEA:26285"/>
        <dbReference type="ChEBI" id="CHEBI:57856"/>
        <dbReference type="ChEBI" id="CHEBI:59789"/>
        <dbReference type="ChEBI" id="CHEBI:60063"/>
        <dbReference type="ChEBI" id="CHEBI:60064"/>
        <dbReference type="EC" id="2.1.1.195"/>
    </reaction>
</comment>
<dbReference type="SUPFAM" id="SSF111342">
    <property type="entry name" value="CbiD-like"/>
    <property type="match status" value="1"/>
</dbReference>
<dbReference type="PANTHER" id="PTHR35863:SF1">
    <property type="entry name" value="COBALT-PRECORRIN-5B C(1)-METHYLTRANSFERASE"/>
    <property type="match status" value="1"/>
</dbReference>